<comment type="similarity">
    <text evidence="3 8">Belongs to the DAD/OST2 family.</text>
</comment>
<comment type="function">
    <text evidence="8">Subunit of the oligosaccharyl transferase (OST) complex that catalyzes the initial transfer of a defined glycan (Glc(3)Man(9)GlcNAc(2) in eukaryotes) from the lipid carrier dolichol-pyrophosphate to an asparagine residue within an Asn-X-Ser/Thr consensus motif in nascent polypeptide chains, the first step in protein N-glycosylation. N-glycosylation occurs cotranslationally and the complex associates with the Sec61 complex at the channel-forming translocon complex that mediates protein translocation across the endoplasmic reticulum (ER). All subunits are required for a maximal enzyme activity.</text>
</comment>
<dbReference type="PIRSF" id="PIRSF005588">
    <property type="entry name" value="DAD"/>
    <property type="match status" value="1"/>
</dbReference>
<dbReference type="OMA" id="HIILHIV"/>
<feature type="transmembrane region" description="Helical" evidence="8">
    <location>
        <begin position="67"/>
        <end position="85"/>
    </location>
</feature>
<feature type="transmembrane region" description="Helical" evidence="8">
    <location>
        <begin position="105"/>
        <end position="124"/>
    </location>
</feature>
<dbReference type="PANTHER" id="PTHR10705">
    <property type="entry name" value="DOLICHYL-DIPHOSPHOOLIGOSACCHARIDE--PROTEIN GLYCOSYLTRANSFERASE SUBUNIT DAD1"/>
    <property type="match status" value="1"/>
</dbReference>
<dbReference type="PANTHER" id="PTHR10705:SF0">
    <property type="entry name" value="DOLICHYL-DIPHOSPHOOLIGOSACCHARIDE--PROTEIN GLYCOSYLTRANSFERASE SUBUNIT DAD1"/>
    <property type="match status" value="1"/>
</dbReference>
<dbReference type="SMR" id="A0A015KWB0"/>
<keyword evidence="4 8" id="KW-0812">Transmembrane</keyword>
<evidence type="ECO:0000256" key="4">
    <source>
        <dbReference type="ARBA" id="ARBA00022692"/>
    </source>
</evidence>
<comment type="subunit">
    <text evidence="8">Component of the oligosaccharyltransferase (OST) complex.</text>
</comment>
<dbReference type="OrthoDB" id="445566at2759"/>
<dbReference type="Pfam" id="PF02109">
    <property type="entry name" value="DAD"/>
    <property type="match status" value="1"/>
</dbReference>
<evidence type="ECO:0000256" key="3">
    <source>
        <dbReference type="ARBA" id="ARBA00009386"/>
    </source>
</evidence>
<feature type="transmembrane region" description="Helical" evidence="8">
    <location>
        <begin position="39"/>
        <end position="61"/>
    </location>
</feature>
<evidence type="ECO:0000256" key="2">
    <source>
        <dbReference type="ARBA" id="ARBA00004922"/>
    </source>
</evidence>
<comment type="caution">
    <text evidence="9">The sequence shown here is derived from an EMBL/GenBank/DDBJ whole genome shotgun (WGS) entry which is preliminary data.</text>
</comment>
<evidence type="ECO:0000256" key="6">
    <source>
        <dbReference type="ARBA" id="ARBA00022989"/>
    </source>
</evidence>
<evidence type="ECO:0000256" key="8">
    <source>
        <dbReference type="RuleBase" id="RU361136"/>
    </source>
</evidence>
<dbReference type="InterPro" id="IPR003038">
    <property type="entry name" value="DAD/Ost2"/>
</dbReference>
<keyword evidence="6 8" id="KW-1133">Transmembrane helix</keyword>
<sequence length="125" mass="14177">MVEKSNLVEKSDLGEKFSSAIEKLWKSYQKETAQNLKLIDAYLVFILFSGIFQFTYCVIVGTFPYNAFLSGFISCVGSFVLAVNLRMQTNPENSNEFKGISPERAFADFVFSNILLHFFVVNFIG</sequence>
<comment type="pathway">
    <text evidence="2 8">Protein modification; protein glycosylation.</text>
</comment>
<evidence type="ECO:0000256" key="5">
    <source>
        <dbReference type="ARBA" id="ARBA00022824"/>
    </source>
</evidence>
<dbReference type="GO" id="GO:0008250">
    <property type="term" value="C:oligosaccharyltransferase complex"/>
    <property type="evidence" value="ECO:0007669"/>
    <property type="project" value="InterPro"/>
</dbReference>
<reference evidence="9 10" key="1">
    <citation type="submission" date="2014-02" db="EMBL/GenBank/DDBJ databases">
        <title>Single nucleus genome sequencing reveals high similarity among nuclei of an endomycorrhizal fungus.</title>
        <authorList>
            <person name="Lin K."/>
            <person name="Geurts R."/>
            <person name="Zhang Z."/>
            <person name="Limpens E."/>
            <person name="Saunders D.G."/>
            <person name="Mu D."/>
            <person name="Pang E."/>
            <person name="Cao H."/>
            <person name="Cha H."/>
            <person name="Lin T."/>
            <person name="Zhou Q."/>
            <person name="Shang Y."/>
            <person name="Li Y."/>
            <person name="Ivanov S."/>
            <person name="Sharma T."/>
            <person name="Velzen R.V."/>
            <person name="Ruijter N.D."/>
            <person name="Aanen D.K."/>
            <person name="Win J."/>
            <person name="Kamoun S."/>
            <person name="Bisseling T."/>
            <person name="Huang S."/>
        </authorList>
    </citation>
    <scope>NUCLEOTIDE SEQUENCE [LARGE SCALE GENOMIC DNA]</scope>
    <source>
        <strain evidence="10">DAOM197198w</strain>
    </source>
</reference>
<dbReference type="GO" id="GO:0006487">
    <property type="term" value="P:protein N-linked glycosylation"/>
    <property type="evidence" value="ECO:0007669"/>
    <property type="project" value="TreeGrafter"/>
</dbReference>
<evidence type="ECO:0000313" key="10">
    <source>
        <dbReference type="Proteomes" id="UP000022910"/>
    </source>
</evidence>
<organism evidence="9 10">
    <name type="scientific">Rhizophagus irregularis (strain DAOM 197198w)</name>
    <name type="common">Glomus intraradices</name>
    <dbReference type="NCBI Taxonomy" id="1432141"/>
    <lineage>
        <taxon>Eukaryota</taxon>
        <taxon>Fungi</taxon>
        <taxon>Fungi incertae sedis</taxon>
        <taxon>Mucoromycota</taxon>
        <taxon>Glomeromycotina</taxon>
        <taxon>Glomeromycetes</taxon>
        <taxon>Glomerales</taxon>
        <taxon>Glomeraceae</taxon>
        <taxon>Rhizophagus</taxon>
    </lineage>
</organism>
<name>A0A015KWB0_RHIIW</name>
<dbReference type="STRING" id="1432141.A0A015KWB0"/>
<dbReference type="Proteomes" id="UP000022910">
    <property type="component" value="Unassembled WGS sequence"/>
</dbReference>
<dbReference type="HOGENOM" id="CLU_111220_2_1_1"/>
<evidence type="ECO:0000256" key="7">
    <source>
        <dbReference type="ARBA" id="ARBA00023136"/>
    </source>
</evidence>
<dbReference type="EMBL" id="JEMT01015882">
    <property type="protein sequence ID" value="EXX71864.1"/>
    <property type="molecule type" value="Genomic_DNA"/>
</dbReference>
<evidence type="ECO:0000256" key="1">
    <source>
        <dbReference type="ARBA" id="ARBA00004477"/>
    </source>
</evidence>
<evidence type="ECO:0000313" key="9">
    <source>
        <dbReference type="EMBL" id="EXX71864.1"/>
    </source>
</evidence>
<protein>
    <recommendedName>
        <fullName evidence="8">Dolichyl-diphosphooligosaccharide--protein glycosyltransferase subunit OST2</fullName>
        <shortName evidence="8">Oligosaccharyl transferase subunit OST2</shortName>
    </recommendedName>
</protein>
<dbReference type="AlphaFoldDB" id="A0A015KWB0"/>
<comment type="subcellular location">
    <subcellularLocation>
        <location evidence="1 8">Endoplasmic reticulum membrane</location>
        <topology evidence="1 8">Multi-pass membrane protein</topology>
    </subcellularLocation>
</comment>
<keyword evidence="7 8" id="KW-0472">Membrane</keyword>
<dbReference type="UniPathway" id="UPA00378"/>
<gene>
    <name evidence="9" type="ORF">RirG_074770</name>
</gene>
<proteinExistence type="inferred from homology"/>
<accession>A0A015KWB0</accession>
<keyword evidence="10" id="KW-1185">Reference proteome</keyword>
<keyword evidence="5 8" id="KW-0256">Endoplasmic reticulum</keyword>